<dbReference type="FunFam" id="1.10.287.110:FF:000031">
    <property type="entry name" value="Molecular chaperone DnaJ"/>
    <property type="match status" value="1"/>
</dbReference>
<feature type="binding site" evidence="11">
    <location>
        <position position="158"/>
    </location>
    <ligand>
        <name>Zn(2+)</name>
        <dbReference type="ChEBI" id="CHEBI:29105"/>
        <label>2</label>
    </ligand>
</feature>
<comment type="function">
    <text evidence="11">Participates actively in the response to hyperosmotic and heat shock by preventing the aggregation of stress-denatured proteins and by disaggregating proteins, also in an autonomous, DnaK-independent fashion. Unfolded proteins bind initially to DnaJ; upon interaction with the DnaJ-bound protein, DnaK hydrolyzes its bound ATP, resulting in the formation of a stable complex. GrpE releases ADP from DnaK; ATP binding to DnaK triggers the release of the substrate protein, thus completing the reaction cycle. Several rounds of ATP-dependent interactions between DnaJ, DnaK and GrpE are required for fully efficient folding. Also involved, together with DnaK and GrpE, in the DNA replication of plasmids through activation of initiation proteins.</text>
</comment>
<dbReference type="PANTHER" id="PTHR43096:SF48">
    <property type="entry name" value="CHAPERONE PROTEIN DNAJ"/>
    <property type="match status" value="1"/>
</dbReference>
<dbReference type="NCBIfam" id="TIGR02349">
    <property type="entry name" value="DnaJ_bact"/>
    <property type="match status" value="1"/>
</dbReference>
<evidence type="ECO:0000256" key="11">
    <source>
        <dbReference type="HAMAP-Rule" id="MF_01152"/>
    </source>
</evidence>
<dbReference type="Proteomes" id="UP001321249">
    <property type="component" value="Unassembled WGS sequence"/>
</dbReference>
<feature type="binding site" evidence="11">
    <location>
        <position position="187"/>
    </location>
    <ligand>
        <name>Zn(2+)</name>
        <dbReference type="ChEBI" id="CHEBI:29105"/>
        <label>2</label>
    </ligand>
</feature>
<evidence type="ECO:0000256" key="1">
    <source>
        <dbReference type="ARBA" id="ARBA00022490"/>
    </source>
</evidence>
<sequence>MTTSKRDYYEVLGVARDATPEDLKKAFRKQALQYHPDRNKAADASDKFKEVNEAYQVLSDPQRKAQYDQFGHDGMNGQAGRGFDGFEGFGGFGDIFDSFFGGSTRQAPNRGADLEFQINVSFKEAAFGVPRELELNRMERCEHCDGNRAEPGTDVVECSTCHGEGKVRRTQRTFFGQFQQVTACPTCQGEGQQVKTACTKCSGRGTERKARKIEVQIPPGVEHGTKLLIHGEGESGGKGNRSGDLYVHIGVERDRVFKRRGNDVVMTAEVNMAMAALGGIIDVVTLKDAEDYGSAEIEIKPGTQSGAITRIKGAGISHLNSAGRRGDQLVELKVVTPKNLDDRQTELFQELAESFGLERVSDGSGSGPGLFDRFKDAFRGEDSSS</sequence>
<dbReference type="SUPFAM" id="SSF49493">
    <property type="entry name" value="HSP40/DnaJ peptide-binding domain"/>
    <property type="match status" value="2"/>
</dbReference>
<dbReference type="Gene3D" id="2.60.260.20">
    <property type="entry name" value="Urease metallochaperone UreE, N-terminal domain"/>
    <property type="match status" value="2"/>
</dbReference>
<dbReference type="InterPro" id="IPR002939">
    <property type="entry name" value="DnaJ_C"/>
</dbReference>
<comment type="subcellular location">
    <subcellularLocation>
        <location evidence="11">Cytoplasm</location>
    </subcellularLocation>
</comment>
<dbReference type="CDD" id="cd10719">
    <property type="entry name" value="DnaJ_zf"/>
    <property type="match status" value="1"/>
</dbReference>
<feature type="domain" description="J" evidence="14">
    <location>
        <begin position="7"/>
        <end position="71"/>
    </location>
</feature>
<evidence type="ECO:0000256" key="10">
    <source>
        <dbReference type="ARBA" id="ARBA00067609"/>
    </source>
</evidence>
<dbReference type="GO" id="GO:0006260">
    <property type="term" value="P:DNA replication"/>
    <property type="evidence" value="ECO:0007669"/>
    <property type="project" value="UniProtKB-KW"/>
</dbReference>
<dbReference type="GO" id="GO:0042026">
    <property type="term" value="P:protein refolding"/>
    <property type="evidence" value="ECO:0007669"/>
    <property type="project" value="TreeGrafter"/>
</dbReference>
<reference evidence="17" key="2">
    <citation type="journal article" date="2023" name="Nat. Commun.">
        <title>Cultivation of marine bacteria of the SAR202 clade.</title>
        <authorList>
            <person name="Lim Y."/>
            <person name="Seo J.H."/>
            <person name="Giovannoni S.J."/>
            <person name="Kang I."/>
            <person name="Cho J.C."/>
        </authorList>
    </citation>
    <scope>NUCLEOTIDE SEQUENCE</scope>
    <source>
        <strain evidence="17">JH1073</strain>
    </source>
</reference>
<feature type="binding site" evidence="11">
    <location>
        <position position="198"/>
    </location>
    <ligand>
        <name>Zn(2+)</name>
        <dbReference type="ChEBI" id="CHEBI:29105"/>
        <label>1</label>
    </ligand>
</feature>
<evidence type="ECO:0000256" key="12">
    <source>
        <dbReference type="PROSITE-ProRule" id="PRU00546"/>
    </source>
</evidence>
<keyword evidence="6 11" id="KW-0862">Zinc</keyword>
<dbReference type="Gene3D" id="1.10.287.110">
    <property type="entry name" value="DnaJ domain"/>
    <property type="match status" value="1"/>
</dbReference>
<keyword evidence="7 11" id="KW-0346">Stress response</keyword>
<dbReference type="InterPro" id="IPR008971">
    <property type="entry name" value="HSP40/DnaJ_pept-bd"/>
</dbReference>
<keyword evidence="1 11" id="KW-0963">Cytoplasm</keyword>
<evidence type="ECO:0000256" key="13">
    <source>
        <dbReference type="SAM" id="MobiDB-lite"/>
    </source>
</evidence>
<evidence type="ECO:0000256" key="2">
    <source>
        <dbReference type="ARBA" id="ARBA00022705"/>
    </source>
</evidence>
<dbReference type="NCBIfam" id="NF008035">
    <property type="entry name" value="PRK10767.1"/>
    <property type="match status" value="1"/>
</dbReference>
<keyword evidence="3 11" id="KW-0479">Metal-binding</keyword>
<dbReference type="EMBL" id="WMBE01000003">
    <property type="protein sequence ID" value="MDG0867379.1"/>
    <property type="molecule type" value="Genomic_DNA"/>
</dbReference>
<feature type="domain" description="CR-type" evidence="15">
    <location>
        <begin position="128"/>
        <end position="210"/>
    </location>
</feature>
<dbReference type="GO" id="GO:0005737">
    <property type="term" value="C:cytoplasm"/>
    <property type="evidence" value="ECO:0007669"/>
    <property type="project" value="UniProtKB-SubCell"/>
</dbReference>
<gene>
    <name evidence="11 17" type="primary">dnaJ</name>
    <name evidence="16" type="ORF">GKO46_09890</name>
    <name evidence="17" type="ORF">GKO48_11650</name>
</gene>
<keyword evidence="18" id="KW-1185">Reference proteome</keyword>
<evidence type="ECO:0000256" key="9">
    <source>
        <dbReference type="ARBA" id="ARBA00061004"/>
    </source>
</evidence>
<dbReference type="GO" id="GO:0005524">
    <property type="term" value="F:ATP binding"/>
    <property type="evidence" value="ECO:0007669"/>
    <property type="project" value="InterPro"/>
</dbReference>
<feature type="binding site" evidence="11">
    <location>
        <position position="184"/>
    </location>
    <ligand>
        <name>Zn(2+)</name>
        <dbReference type="ChEBI" id="CHEBI:29105"/>
        <label>2</label>
    </ligand>
</feature>
<dbReference type="InterPro" id="IPR036410">
    <property type="entry name" value="HSP_DnaJ_Cys-rich_dom_sf"/>
</dbReference>
<dbReference type="SUPFAM" id="SSF57938">
    <property type="entry name" value="DnaJ/Hsp40 cysteine-rich domain"/>
    <property type="match status" value="1"/>
</dbReference>
<evidence type="ECO:0000256" key="7">
    <source>
        <dbReference type="ARBA" id="ARBA00023016"/>
    </source>
</evidence>
<reference evidence="18 19" key="1">
    <citation type="submission" date="2019-11" db="EMBL/GenBank/DDBJ databases">
        <authorList>
            <person name="Cho J.-C."/>
        </authorList>
    </citation>
    <scope>NUCLEOTIDE SEQUENCE [LARGE SCALE GENOMIC DNA]</scope>
    <source>
        <strain evidence="17 18">JH1073</strain>
        <strain evidence="16 19">JH702</strain>
    </source>
</reference>
<protein>
    <recommendedName>
        <fullName evidence="10 11">Chaperone protein DnaJ</fullName>
    </recommendedName>
</protein>
<evidence type="ECO:0000259" key="14">
    <source>
        <dbReference type="PROSITE" id="PS50076"/>
    </source>
</evidence>
<dbReference type="HAMAP" id="MF_01152">
    <property type="entry name" value="DnaJ"/>
    <property type="match status" value="1"/>
</dbReference>
<dbReference type="PRINTS" id="PR00625">
    <property type="entry name" value="JDOMAIN"/>
</dbReference>
<comment type="caution">
    <text evidence="11">Lacks conserved residue(s) required for the propagation of feature annotation.</text>
</comment>
<evidence type="ECO:0000256" key="4">
    <source>
        <dbReference type="ARBA" id="ARBA00022737"/>
    </source>
</evidence>
<keyword evidence="8 11" id="KW-0143">Chaperone</keyword>
<keyword evidence="2 11" id="KW-0235">DNA replication</keyword>
<dbReference type="PROSITE" id="PS50076">
    <property type="entry name" value="DNAJ_2"/>
    <property type="match status" value="1"/>
</dbReference>
<comment type="similarity">
    <text evidence="9 11">Belongs to the DnaJ family.</text>
</comment>
<evidence type="ECO:0000259" key="15">
    <source>
        <dbReference type="PROSITE" id="PS51188"/>
    </source>
</evidence>
<dbReference type="PROSITE" id="PS51188">
    <property type="entry name" value="ZF_CR"/>
    <property type="match status" value="1"/>
</dbReference>
<evidence type="ECO:0000256" key="3">
    <source>
        <dbReference type="ARBA" id="ARBA00022723"/>
    </source>
</evidence>
<dbReference type="Pfam" id="PF00684">
    <property type="entry name" value="DnaJ_CXXCXGXG"/>
    <property type="match status" value="1"/>
</dbReference>
<dbReference type="FunFam" id="2.10.230.10:FF:000002">
    <property type="entry name" value="Molecular chaperone DnaJ"/>
    <property type="match status" value="1"/>
</dbReference>
<comment type="cofactor">
    <cofactor evidence="11">
        <name>Zn(2+)</name>
        <dbReference type="ChEBI" id="CHEBI:29105"/>
    </cofactor>
    <text evidence="11">Binds 2 Zn(2+) ions per monomer.</text>
</comment>
<dbReference type="InterPro" id="IPR001305">
    <property type="entry name" value="HSP_DnaJ_Cys-rich_dom"/>
</dbReference>
<evidence type="ECO:0000313" key="16">
    <source>
        <dbReference type="EMBL" id="MDG0867379.1"/>
    </source>
</evidence>
<dbReference type="PROSITE" id="PS00636">
    <property type="entry name" value="DNAJ_1"/>
    <property type="match status" value="1"/>
</dbReference>
<dbReference type="FunFam" id="2.60.260.20:FF:000005">
    <property type="entry name" value="Chaperone protein dnaJ 1, mitochondrial"/>
    <property type="match status" value="1"/>
</dbReference>
<feature type="zinc finger region" description="CR-type" evidence="12">
    <location>
        <begin position="128"/>
        <end position="210"/>
    </location>
</feature>
<evidence type="ECO:0000313" key="17">
    <source>
        <dbReference type="EMBL" id="WFG40239.1"/>
    </source>
</evidence>
<reference evidence="18" key="3">
    <citation type="submission" date="2023-06" db="EMBL/GenBank/DDBJ databases">
        <title>Pangenomics reveal diversification of enzyme families and niche specialization in globally abundant SAR202 bacteria.</title>
        <authorList>
            <person name="Saw J.H.W."/>
        </authorList>
    </citation>
    <scope>NUCLEOTIDE SEQUENCE [LARGE SCALE GENOMIC DNA]</scope>
    <source>
        <strain evidence="18">JH1073</strain>
    </source>
</reference>
<dbReference type="InterPro" id="IPR012724">
    <property type="entry name" value="DnaJ"/>
</dbReference>
<evidence type="ECO:0000256" key="5">
    <source>
        <dbReference type="ARBA" id="ARBA00022771"/>
    </source>
</evidence>
<dbReference type="GO" id="GO:0008270">
    <property type="term" value="F:zinc ion binding"/>
    <property type="evidence" value="ECO:0007669"/>
    <property type="project" value="UniProtKB-UniRule"/>
</dbReference>
<comment type="domain">
    <text evidence="11">The J domain is necessary and sufficient to stimulate DnaK ATPase activity. Zinc center 1 plays an important role in the autonomous, DnaK-independent chaperone activity of DnaJ. Zinc center 2 is essential for interaction with DnaK and for DnaJ activity.</text>
</comment>
<feature type="binding site" evidence="11">
    <location>
        <position position="161"/>
    </location>
    <ligand>
        <name>Zn(2+)</name>
        <dbReference type="ChEBI" id="CHEBI:29105"/>
        <label>2</label>
    </ligand>
</feature>
<feature type="region of interest" description="Disordered" evidence="13">
    <location>
        <begin position="358"/>
        <end position="385"/>
    </location>
</feature>
<evidence type="ECO:0000256" key="6">
    <source>
        <dbReference type="ARBA" id="ARBA00022833"/>
    </source>
</evidence>
<keyword evidence="5 11" id="KW-0863">Zinc-finger</keyword>
<organism evidence="17 18">
    <name type="scientific">Candidatus Lucifugimonas marina</name>
    <dbReference type="NCBI Taxonomy" id="3038979"/>
    <lineage>
        <taxon>Bacteria</taxon>
        <taxon>Bacillati</taxon>
        <taxon>Chloroflexota</taxon>
        <taxon>Dehalococcoidia</taxon>
        <taxon>SAR202 cluster</taxon>
        <taxon>Candidatus Lucifugimonadales</taxon>
        <taxon>Candidatus Lucifugimonadaceae</taxon>
        <taxon>Candidatus Lucifugimonas</taxon>
    </lineage>
</organism>
<feature type="binding site" evidence="11">
    <location>
        <position position="141"/>
    </location>
    <ligand>
        <name>Zn(2+)</name>
        <dbReference type="ChEBI" id="CHEBI:29105"/>
        <label>1</label>
    </ligand>
</feature>
<dbReference type="SUPFAM" id="SSF46565">
    <property type="entry name" value="Chaperone J-domain"/>
    <property type="match status" value="1"/>
</dbReference>
<keyword evidence="4 11" id="KW-0677">Repeat</keyword>
<dbReference type="PANTHER" id="PTHR43096">
    <property type="entry name" value="DNAJ HOMOLOG 1, MITOCHONDRIAL-RELATED"/>
    <property type="match status" value="1"/>
</dbReference>
<dbReference type="AlphaFoldDB" id="A0AAJ5ZFH8"/>
<dbReference type="Gene3D" id="2.10.230.10">
    <property type="entry name" value="Heat shock protein DnaJ, cysteine-rich domain"/>
    <property type="match status" value="1"/>
</dbReference>
<dbReference type="GO" id="GO:0009408">
    <property type="term" value="P:response to heat"/>
    <property type="evidence" value="ECO:0007669"/>
    <property type="project" value="InterPro"/>
</dbReference>
<dbReference type="Proteomes" id="UP001219901">
    <property type="component" value="Chromosome"/>
</dbReference>
<dbReference type="EMBL" id="CP046147">
    <property type="protein sequence ID" value="WFG40239.1"/>
    <property type="molecule type" value="Genomic_DNA"/>
</dbReference>
<dbReference type="CDD" id="cd06257">
    <property type="entry name" value="DnaJ"/>
    <property type="match status" value="1"/>
</dbReference>
<evidence type="ECO:0000313" key="18">
    <source>
        <dbReference type="Proteomes" id="UP001219901"/>
    </source>
</evidence>
<name>A0AAJ5ZFH8_9CHLR</name>
<dbReference type="GO" id="GO:0031072">
    <property type="term" value="F:heat shock protein binding"/>
    <property type="evidence" value="ECO:0007669"/>
    <property type="project" value="InterPro"/>
</dbReference>
<dbReference type="CDD" id="cd10747">
    <property type="entry name" value="DnaJ_C"/>
    <property type="match status" value="1"/>
</dbReference>
<feature type="binding site" evidence="11">
    <location>
        <position position="201"/>
    </location>
    <ligand>
        <name>Zn(2+)</name>
        <dbReference type="ChEBI" id="CHEBI:29105"/>
        <label>1</label>
    </ligand>
</feature>
<proteinExistence type="inferred from homology"/>
<dbReference type="RefSeq" id="WP_342825691.1">
    <property type="nucleotide sequence ID" value="NZ_CP046146.1"/>
</dbReference>
<dbReference type="InterPro" id="IPR036869">
    <property type="entry name" value="J_dom_sf"/>
</dbReference>
<dbReference type="SMART" id="SM00271">
    <property type="entry name" value="DnaJ"/>
    <property type="match status" value="1"/>
</dbReference>
<evidence type="ECO:0000313" key="19">
    <source>
        <dbReference type="Proteomes" id="UP001321249"/>
    </source>
</evidence>
<dbReference type="GO" id="GO:0051082">
    <property type="term" value="F:unfolded protein binding"/>
    <property type="evidence" value="ECO:0007669"/>
    <property type="project" value="UniProtKB-UniRule"/>
</dbReference>
<dbReference type="InterPro" id="IPR001623">
    <property type="entry name" value="DnaJ_domain"/>
</dbReference>
<feature type="binding site" evidence="11">
    <location>
        <position position="144"/>
    </location>
    <ligand>
        <name>Zn(2+)</name>
        <dbReference type="ChEBI" id="CHEBI:29105"/>
        <label>1</label>
    </ligand>
</feature>
<evidence type="ECO:0000256" key="8">
    <source>
        <dbReference type="ARBA" id="ARBA00023186"/>
    </source>
</evidence>
<feature type="compositionally biased region" description="Basic and acidic residues" evidence="13">
    <location>
        <begin position="372"/>
        <end position="385"/>
    </location>
</feature>
<comment type="subunit">
    <text evidence="11">Homodimer.</text>
</comment>
<dbReference type="Pfam" id="PF01556">
    <property type="entry name" value="DnaJ_C"/>
    <property type="match status" value="1"/>
</dbReference>
<dbReference type="Pfam" id="PF00226">
    <property type="entry name" value="DnaJ"/>
    <property type="match status" value="1"/>
</dbReference>
<accession>A0AAJ5ZFH8</accession>
<dbReference type="InterPro" id="IPR018253">
    <property type="entry name" value="DnaJ_domain_CS"/>
</dbReference>